<keyword evidence="4" id="KW-1185">Reference proteome</keyword>
<dbReference type="Gene3D" id="3.40.50.1820">
    <property type="entry name" value="alpha/beta hydrolase"/>
    <property type="match status" value="1"/>
</dbReference>
<organism evidence="3 4">
    <name type="scientific">Melioribacter roseus (strain DSM 23840 / JCM 17771 / VKM B-2668 / P3M-2)</name>
    <dbReference type="NCBI Taxonomy" id="1191523"/>
    <lineage>
        <taxon>Bacteria</taxon>
        <taxon>Pseudomonadati</taxon>
        <taxon>Ignavibacteriota</taxon>
        <taxon>Ignavibacteria</taxon>
        <taxon>Ignavibacteriales</taxon>
        <taxon>Melioribacteraceae</taxon>
        <taxon>Melioribacter</taxon>
    </lineage>
</organism>
<dbReference type="InterPro" id="IPR029058">
    <property type="entry name" value="AB_hydrolase_fold"/>
</dbReference>
<dbReference type="Proteomes" id="UP000009011">
    <property type="component" value="Chromosome"/>
</dbReference>
<dbReference type="EMBL" id="CP003557">
    <property type="protein sequence ID" value="AFN74741.1"/>
    <property type="molecule type" value="Genomic_DNA"/>
</dbReference>
<dbReference type="GO" id="GO:0016787">
    <property type="term" value="F:hydrolase activity"/>
    <property type="evidence" value="ECO:0007669"/>
    <property type="project" value="UniProtKB-KW"/>
</dbReference>
<gene>
    <name evidence="3" type="ordered locus">MROS_1504</name>
</gene>
<dbReference type="AlphaFoldDB" id="I7A4A4"/>
<name>I7A4A4_MELRP</name>
<dbReference type="eggNOG" id="COG0657">
    <property type="taxonomic scope" value="Bacteria"/>
</dbReference>
<dbReference type="Pfam" id="PF07859">
    <property type="entry name" value="Abhydrolase_3"/>
    <property type="match status" value="1"/>
</dbReference>
<dbReference type="HOGENOM" id="CLU_012494_5_0_10"/>
<dbReference type="STRING" id="1191523.MROS_1504"/>
<dbReference type="InterPro" id="IPR050300">
    <property type="entry name" value="GDXG_lipolytic_enzyme"/>
</dbReference>
<protein>
    <recommendedName>
        <fullName evidence="2">Alpha/beta hydrolase fold-3 domain-containing protein</fullName>
    </recommendedName>
</protein>
<dbReference type="PANTHER" id="PTHR48081:SF6">
    <property type="entry name" value="PEPTIDASE S9 PROLYL OLIGOPEPTIDASE CATALYTIC DOMAIN-CONTAINING PROTEIN"/>
    <property type="match status" value="1"/>
</dbReference>
<reference evidence="3 4" key="1">
    <citation type="journal article" date="2013" name="PLoS ONE">
        <title>Genomic analysis of Melioribacter roseus, facultatively anaerobic organotrophic bacterium representing a novel deep lineage within Bacteriodetes/Chlorobi group.</title>
        <authorList>
            <person name="Kadnikov V.V."/>
            <person name="Mardanov A.V."/>
            <person name="Podosokorskaya O.A."/>
            <person name="Gavrilov S.N."/>
            <person name="Kublanov I.V."/>
            <person name="Beletsky A.V."/>
            <person name="Bonch-Osmolovskaya E.A."/>
            <person name="Ravin N.V."/>
        </authorList>
    </citation>
    <scope>NUCLEOTIDE SEQUENCE [LARGE SCALE GENOMIC DNA]</scope>
    <source>
        <strain evidence="4">JCM 17771 / P3M-2</strain>
    </source>
</reference>
<proteinExistence type="predicted"/>
<dbReference type="PANTHER" id="PTHR48081">
    <property type="entry name" value="AB HYDROLASE SUPERFAMILY PROTEIN C4A8.06C"/>
    <property type="match status" value="1"/>
</dbReference>
<dbReference type="OrthoDB" id="9794725at2"/>
<dbReference type="SUPFAM" id="SSF53474">
    <property type="entry name" value="alpha/beta-Hydrolases"/>
    <property type="match status" value="1"/>
</dbReference>
<dbReference type="RefSeq" id="WP_014856175.1">
    <property type="nucleotide sequence ID" value="NC_018178.1"/>
</dbReference>
<evidence type="ECO:0000313" key="3">
    <source>
        <dbReference type="EMBL" id="AFN74741.1"/>
    </source>
</evidence>
<evidence type="ECO:0000256" key="1">
    <source>
        <dbReference type="ARBA" id="ARBA00022801"/>
    </source>
</evidence>
<evidence type="ECO:0000259" key="2">
    <source>
        <dbReference type="Pfam" id="PF07859"/>
    </source>
</evidence>
<dbReference type="InterPro" id="IPR013094">
    <property type="entry name" value="AB_hydrolase_3"/>
</dbReference>
<accession>I7A4A4</accession>
<keyword evidence="1" id="KW-0378">Hydrolase</keyword>
<evidence type="ECO:0000313" key="4">
    <source>
        <dbReference type="Proteomes" id="UP000009011"/>
    </source>
</evidence>
<dbReference type="KEGG" id="mro:MROS_1504"/>
<sequence>MKTKIIILVLLFVSAPLFGQYEFINIWNGNAPGTKNTAEEEKYSDERFWTVNQPGLVFYKARESKGITMLVLPGGGYHHLAFVKEGVTIAKWLNNLGIDAYVLKYRLNPEDALDDAQRAVCYVRRKAKNDKIGAIGFSAGGHLAANVMLSPKRIFVDSIDNQNFKPDFAALIYPWLQNLYEKVKEELPPLFIAHAADDTRVPVRESLNFIDACVKINVYPEAHIFFEGSHGFGMEKEGGYAASEWTSLFEKWLVNKGILNVTGDKK</sequence>
<feature type="domain" description="Alpha/beta hydrolase fold-3" evidence="2">
    <location>
        <begin position="74"/>
        <end position="181"/>
    </location>
</feature>